<evidence type="ECO:0000256" key="1">
    <source>
        <dbReference type="ARBA" id="ARBA00004442"/>
    </source>
</evidence>
<organism evidence="8 9">
    <name type="scientific">Draconibacterium sediminis</name>
    <dbReference type="NCBI Taxonomy" id="1544798"/>
    <lineage>
        <taxon>Bacteria</taxon>
        <taxon>Pseudomonadati</taxon>
        <taxon>Bacteroidota</taxon>
        <taxon>Bacteroidia</taxon>
        <taxon>Marinilabiliales</taxon>
        <taxon>Prolixibacteraceae</taxon>
        <taxon>Draconibacterium</taxon>
    </lineage>
</organism>
<keyword evidence="9" id="KW-1185">Reference proteome</keyword>
<dbReference type="SUPFAM" id="SSF48452">
    <property type="entry name" value="TPR-like"/>
    <property type="match status" value="1"/>
</dbReference>
<dbReference type="InterPro" id="IPR033985">
    <property type="entry name" value="SusD-like_N"/>
</dbReference>
<keyword evidence="4" id="KW-0472">Membrane</keyword>
<dbReference type="Pfam" id="PF07980">
    <property type="entry name" value="SusD_RagB"/>
    <property type="match status" value="1"/>
</dbReference>
<accession>A0A0D8JGE6</accession>
<protein>
    <recommendedName>
        <fullName evidence="10">Carbohydrate-binding protein SusD</fullName>
    </recommendedName>
</protein>
<dbReference type="Gene3D" id="1.25.40.390">
    <property type="match status" value="1"/>
</dbReference>
<evidence type="ECO:0000259" key="7">
    <source>
        <dbReference type="Pfam" id="PF14322"/>
    </source>
</evidence>
<dbReference type="OrthoDB" id="5694214at2"/>
<evidence type="ECO:0000313" key="8">
    <source>
        <dbReference type="EMBL" id="KJF45671.1"/>
    </source>
</evidence>
<feature type="domain" description="RagB/SusD" evidence="6">
    <location>
        <begin position="361"/>
        <end position="519"/>
    </location>
</feature>
<dbReference type="Proteomes" id="UP000032544">
    <property type="component" value="Unassembled WGS sequence"/>
</dbReference>
<comment type="similarity">
    <text evidence="2">Belongs to the SusD family.</text>
</comment>
<dbReference type="Pfam" id="PF14322">
    <property type="entry name" value="SusD-like_3"/>
    <property type="match status" value="1"/>
</dbReference>
<sequence>MKRITIIYLAAIAMVFTMLSCEDELEIEQKGAISLEEYYGSDESAEGAVTAIYGELRGMMYNYKFLKNICSDDVWAGGADRGDNNDLEKMNEFTFSAEHGFLSGCFQSYYNIIYNANIVMQYIQPDSDVKKQMIAEAKVFRALAYIDLISMWGTPPLVDHPLDPSEYQKTNGDPAELWALVETDLTEAIASGSLLEKSGVNDDSVYRVTKQFAQSLLGKAYLYQGKNSESAAAFESVISSNLYALYQGEYDDVFAFSNKNNSESMFEVNRVVDANNVWSNFDFWHLMIHFRTDRFTAKPVTALGLADLGWGFCLPQKDLYDAFVAEEGEDGYRLNRTLKTYEQIQEMGASMDAGKTIIAEGYFFWKTRITKDAVPAAGSNFTWDHNVRIMRYADVLLMAAEANLLAGNQDKADAYLNKVRSRAKLGNKTATMDAIKTERRLELCFEDVRYQDLIRWGDAESALSGQGKEYPVMSSNGVVTLKSTGNSEGKYGFQERNTLFPFPSTEIQLNKNIVQNPGW</sequence>
<dbReference type="PATRIC" id="fig|1544798.3.peg.2037"/>
<evidence type="ECO:0000256" key="5">
    <source>
        <dbReference type="ARBA" id="ARBA00023237"/>
    </source>
</evidence>
<name>A0A0D8JGE6_9BACT</name>
<evidence type="ECO:0000256" key="3">
    <source>
        <dbReference type="ARBA" id="ARBA00022729"/>
    </source>
</evidence>
<dbReference type="RefSeq" id="WP_045028196.1">
    <property type="nucleotide sequence ID" value="NZ_JRHC01000001.1"/>
</dbReference>
<dbReference type="CDD" id="cd08977">
    <property type="entry name" value="SusD"/>
    <property type="match status" value="1"/>
</dbReference>
<gene>
    <name evidence="8" type="ORF">LH29_10130</name>
</gene>
<evidence type="ECO:0000313" key="9">
    <source>
        <dbReference type="Proteomes" id="UP000032544"/>
    </source>
</evidence>
<evidence type="ECO:0000256" key="4">
    <source>
        <dbReference type="ARBA" id="ARBA00023136"/>
    </source>
</evidence>
<evidence type="ECO:0000259" key="6">
    <source>
        <dbReference type="Pfam" id="PF07980"/>
    </source>
</evidence>
<dbReference type="GO" id="GO:0009279">
    <property type="term" value="C:cell outer membrane"/>
    <property type="evidence" value="ECO:0007669"/>
    <property type="project" value="UniProtKB-SubCell"/>
</dbReference>
<evidence type="ECO:0008006" key="10">
    <source>
        <dbReference type="Google" id="ProtNLM"/>
    </source>
</evidence>
<dbReference type="EMBL" id="JRHC01000001">
    <property type="protein sequence ID" value="KJF45671.1"/>
    <property type="molecule type" value="Genomic_DNA"/>
</dbReference>
<feature type="domain" description="SusD-like N-terminal" evidence="7">
    <location>
        <begin position="101"/>
        <end position="222"/>
    </location>
</feature>
<dbReference type="STRING" id="1544798.LH29_10130"/>
<proteinExistence type="inferred from homology"/>
<keyword evidence="3" id="KW-0732">Signal</keyword>
<dbReference type="InterPro" id="IPR011990">
    <property type="entry name" value="TPR-like_helical_dom_sf"/>
</dbReference>
<keyword evidence="5" id="KW-0998">Cell outer membrane</keyword>
<reference evidence="8 9" key="1">
    <citation type="submission" date="2014-09" db="EMBL/GenBank/DDBJ databases">
        <title>Draft Genome Sequence of Draconibacterium sp. JN14CK-3.</title>
        <authorList>
            <person name="Dong C."/>
            <person name="Lai Q."/>
            <person name="Shao Z."/>
        </authorList>
    </citation>
    <scope>NUCLEOTIDE SEQUENCE [LARGE SCALE GENOMIC DNA]</scope>
    <source>
        <strain evidence="8 9">JN14CK-3</strain>
    </source>
</reference>
<evidence type="ECO:0000256" key="2">
    <source>
        <dbReference type="ARBA" id="ARBA00006275"/>
    </source>
</evidence>
<dbReference type="PROSITE" id="PS51257">
    <property type="entry name" value="PROKAR_LIPOPROTEIN"/>
    <property type="match status" value="1"/>
</dbReference>
<comment type="subcellular location">
    <subcellularLocation>
        <location evidence="1">Cell outer membrane</location>
    </subcellularLocation>
</comment>
<dbReference type="AlphaFoldDB" id="A0A0D8JGE6"/>
<dbReference type="InterPro" id="IPR012944">
    <property type="entry name" value="SusD_RagB_dom"/>
</dbReference>
<comment type="caution">
    <text evidence="8">The sequence shown here is derived from an EMBL/GenBank/DDBJ whole genome shotgun (WGS) entry which is preliminary data.</text>
</comment>